<protein>
    <submittedName>
        <fullName evidence="8">Rieske (2Fe-2S) domain protein</fullName>
    </submittedName>
</protein>
<dbReference type="RefSeq" id="WP_009514963.1">
    <property type="nucleotide sequence ID" value="NZ_CCAE010000027.1"/>
</dbReference>
<dbReference type="InterPro" id="IPR017941">
    <property type="entry name" value="Rieske_2Fe-2S"/>
</dbReference>
<dbReference type="Pfam" id="PF00355">
    <property type="entry name" value="Rieske"/>
    <property type="match status" value="1"/>
</dbReference>
<dbReference type="PROSITE" id="PS51296">
    <property type="entry name" value="RIESKE"/>
    <property type="match status" value="1"/>
</dbReference>
<organism evidence="8 9">
    <name type="scientific">Hydrogenophaga intermedia</name>
    <dbReference type="NCBI Taxonomy" id="65786"/>
    <lineage>
        <taxon>Bacteria</taxon>
        <taxon>Pseudomonadati</taxon>
        <taxon>Pseudomonadota</taxon>
        <taxon>Betaproteobacteria</taxon>
        <taxon>Burkholderiales</taxon>
        <taxon>Comamonadaceae</taxon>
        <taxon>Hydrogenophaga</taxon>
    </lineage>
</organism>
<feature type="domain" description="Rieske" evidence="7">
    <location>
        <begin position="7"/>
        <end position="102"/>
    </location>
</feature>
<dbReference type="InterPro" id="IPR036922">
    <property type="entry name" value="Rieske_2Fe-2S_sf"/>
</dbReference>
<sequence length="105" mass="11167">MTTTQWTDVAAEAELFEGAGIPVAPVGHDIALFAIDGEVFATDNVCTHGHAKLCDGFLEGHEIECPFHQGRFDVRSGAPTCAPATEALRTWPVKVEGGRVYLALG</sequence>
<evidence type="ECO:0000256" key="4">
    <source>
        <dbReference type="ARBA" id="ARBA00023014"/>
    </source>
</evidence>
<comment type="similarity">
    <text evidence="6">Belongs to the bacterial ring-hydroxylating dioxygenase ferredoxin component family.</text>
</comment>
<proteinExistence type="inferred from homology"/>
<dbReference type="AlphaFoldDB" id="A0A1L1PLU9"/>
<evidence type="ECO:0000259" key="7">
    <source>
        <dbReference type="PROSITE" id="PS51296"/>
    </source>
</evidence>
<dbReference type="Proteomes" id="UP000028878">
    <property type="component" value="Unassembled WGS sequence"/>
</dbReference>
<evidence type="ECO:0000256" key="2">
    <source>
        <dbReference type="ARBA" id="ARBA00022723"/>
    </source>
</evidence>
<gene>
    <name evidence="8" type="ORF">BN948_03115</name>
</gene>
<evidence type="ECO:0000256" key="1">
    <source>
        <dbReference type="ARBA" id="ARBA00022714"/>
    </source>
</evidence>
<dbReference type="GO" id="GO:0046872">
    <property type="term" value="F:metal ion binding"/>
    <property type="evidence" value="ECO:0007669"/>
    <property type="project" value="UniProtKB-KW"/>
</dbReference>
<evidence type="ECO:0000256" key="3">
    <source>
        <dbReference type="ARBA" id="ARBA00023004"/>
    </source>
</evidence>
<keyword evidence="4" id="KW-0411">Iron-sulfur</keyword>
<dbReference type="CDD" id="cd03528">
    <property type="entry name" value="Rieske_RO_ferredoxin"/>
    <property type="match status" value="1"/>
</dbReference>
<dbReference type="Gene3D" id="2.102.10.10">
    <property type="entry name" value="Rieske [2Fe-2S] iron-sulphur domain"/>
    <property type="match status" value="1"/>
</dbReference>
<dbReference type="PANTHER" id="PTHR21496">
    <property type="entry name" value="FERREDOXIN-RELATED"/>
    <property type="match status" value="1"/>
</dbReference>
<keyword evidence="1" id="KW-0001">2Fe-2S</keyword>
<evidence type="ECO:0000256" key="5">
    <source>
        <dbReference type="ARBA" id="ARBA00034078"/>
    </source>
</evidence>
<dbReference type="GO" id="GO:0051537">
    <property type="term" value="F:2 iron, 2 sulfur cluster binding"/>
    <property type="evidence" value="ECO:0007669"/>
    <property type="project" value="UniProtKB-KW"/>
</dbReference>
<keyword evidence="9" id="KW-1185">Reference proteome</keyword>
<evidence type="ECO:0000256" key="6">
    <source>
        <dbReference type="ARBA" id="ARBA00038001"/>
    </source>
</evidence>
<dbReference type="PANTHER" id="PTHR21496:SF0">
    <property type="entry name" value="RIESKE DOMAIN-CONTAINING PROTEIN"/>
    <property type="match status" value="1"/>
</dbReference>
<keyword evidence="3" id="KW-0408">Iron</keyword>
<accession>A0A1L1PLU9</accession>
<dbReference type="EMBL" id="CCAE010000027">
    <property type="protein sequence ID" value="CDN88679.1"/>
    <property type="molecule type" value="Genomic_DNA"/>
</dbReference>
<name>A0A1L1PLU9_HYDIT</name>
<reference evidence="9" key="2">
    <citation type="submission" date="2014-11" db="EMBL/GenBank/DDBJ databases">
        <title>Draft genome sequence of Hydrogenophaga intermedia S1.</title>
        <authorList>
            <person name="Gan H.M."/>
            <person name="Chew T.H."/>
            <person name="Stolz A."/>
        </authorList>
    </citation>
    <scope>NUCLEOTIDE SEQUENCE [LARGE SCALE GENOMIC DNA]</scope>
    <source>
        <strain evidence="9">S1</strain>
    </source>
</reference>
<keyword evidence="2" id="KW-0479">Metal-binding</keyword>
<evidence type="ECO:0000313" key="9">
    <source>
        <dbReference type="Proteomes" id="UP000028878"/>
    </source>
</evidence>
<comment type="cofactor">
    <cofactor evidence="5">
        <name>[2Fe-2S] cluster</name>
        <dbReference type="ChEBI" id="CHEBI:190135"/>
    </cofactor>
</comment>
<reference evidence="9" key="1">
    <citation type="submission" date="2014-02" db="EMBL/GenBank/DDBJ databases">
        <authorList>
            <person name="Gan H."/>
        </authorList>
    </citation>
    <scope>NUCLEOTIDE SEQUENCE [LARGE SCALE GENOMIC DNA]</scope>
    <source>
        <strain evidence="9">S1</strain>
    </source>
</reference>
<dbReference type="SUPFAM" id="SSF50022">
    <property type="entry name" value="ISP domain"/>
    <property type="match status" value="1"/>
</dbReference>
<evidence type="ECO:0000313" key="8">
    <source>
        <dbReference type="EMBL" id="CDN88679.1"/>
    </source>
</evidence>